<dbReference type="HOGENOM" id="CLU_184769_0_0_1"/>
<dbReference type="Gramene" id="ONIVA06G20570.1">
    <property type="protein sequence ID" value="ONIVA06G20570.1"/>
    <property type="gene ID" value="ONIVA06G20570"/>
</dbReference>
<feature type="compositionally biased region" description="Basic and acidic residues" evidence="1">
    <location>
        <begin position="66"/>
        <end position="83"/>
    </location>
</feature>
<reference evidence="2" key="1">
    <citation type="submission" date="2015-04" db="UniProtKB">
        <authorList>
            <consortium name="EnsemblPlants"/>
        </authorList>
    </citation>
    <scope>IDENTIFICATION</scope>
    <source>
        <strain evidence="2">SL10</strain>
    </source>
</reference>
<evidence type="ECO:0000256" key="1">
    <source>
        <dbReference type="SAM" id="MobiDB-lite"/>
    </source>
</evidence>
<keyword evidence="3" id="KW-1185">Reference proteome</keyword>
<evidence type="ECO:0000313" key="3">
    <source>
        <dbReference type="Proteomes" id="UP000006591"/>
    </source>
</evidence>
<sequence>MVEPLSEGPCIAPRARGDTGGNSSSPATTPPHLLLPRLAATQACTENHTAARAAAAGPSPLSMEASEVRAHDQYQDDRGHDGGGLELARLIEVWP</sequence>
<proteinExistence type="predicted"/>
<feature type="region of interest" description="Disordered" evidence="1">
    <location>
        <begin position="1"/>
        <end position="33"/>
    </location>
</feature>
<reference evidence="2" key="2">
    <citation type="submission" date="2018-04" db="EMBL/GenBank/DDBJ databases">
        <title>OnivRS2 (Oryza nivara Reference Sequence Version 2).</title>
        <authorList>
            <person name="Zhang J."/>
            <person name="Kudrna D."/>
            <person name="Lee S."/>
            <person name="Talag J."/>
            <person name="Rajasekar S."/>
            <person name="Welchert J."/>
            <person name="Hsing Y.-I."/>
            <person name="Wing R.A."/>
        </authorList>
    </citation>
    <scope>NUCLEOTIDE SEQUENCE [LARGE SCALE GENOMIC DNA]</scope>
    <source>
        <strain evidence="2">SL10</strain>
    </source>
</reference>
<dbReference type="AlphaFoldDB" id="A0A0E0HRY5"/>
<dbReference type="Proteomes" id="UP000006591">
    <property type="component" value="Chromosome 6"/>
</dbReference>
<organism evidence="2">
    <name type="scientific">Oryza nivara</name>
    <name type="common">Indian wild rice</name>
    <name type="synonym">Oryza sativa f. spontanea</name>
    <dbReference type="NCBI Taxonomy" id="4536"/>
    <lineage>
        <taxon>Eukaryota</taxon>
        <taxon>Viridiplantae</taxon>
        <taxon>Streptophyta</taxon>
        <taxon>Embryophyta</taxon>
        <taxon>Tracheophyta</taxon>
        <taxon>Spermatophyta</taxon>
        <taxon>Magnoliopsida</taxon>
        <taxon>Liliopsida</taxon>
        <taxon>Poales</taxon>
        <taxon>Poaceae</taxon>
        <taxon>BOP clade</taxon>
        <taxon>Oryzoideae</taxon>
        <taxon>Oryzeae</taxon>
        <taxon>Oryzinae</taxon>
        <taxon>Oryza</taxon>
    </lineage>
</organism>
<accession>A0A0E0HRY5</accession>
<evidence type="ECO:0000313" key="2">
    <source>
        <dbReference type="EnsemblPlants" id="ONIVA06G20570.1"/>
    </source>
</evidence>
<dbReference type="EnsemblPlants" id="ONIVA06G20570.1">
    <property type="protein sequence ID" value="ONIVA06G20570.1"/>
    <property type="gene ID" value="ONIVA06G20570"/>
</dbReference>
<name>A0A0E0HRY5_ORYNI</name>
<protein>
    <submittedName>
        <fullName evidence="2">Uncharacterized protein</fullName>
    </submittedName>
</protein>
<feature type="region of interest" description="Disordered" evidence="1">
    <location>
        <begin position="49"/>
        <end position="83"/>
    </location>
</feature>